<protein>
    <submittedName>
        <fullName evidence="2">Uncharacterized protein</fullName>
    </submittedName>
</protein>
<dbReference type="EMBL" id="BDGG01000004">
    <property type="protein sequence ID" value="GAU98726.1"/>
    <property type="molecule type" value="Genomic_DNA"/>
</dbReference>
<evidence type="ECO:0000313" key="3">
    <source>
        <dbReference type="Proteomes" id="UP000186922"/>
    </source>
</evidence>
<evidence type="ECO:0000256" key="1">
    <source>
        <dbReference type="SAM" id="MobiDB-lite"/>
    </source>
</evidence>
<organism evidence="2 3">
    <name type="scientific">Ramazzottius varieornatus</name>
    <name type="common">Water bear</name>
    <name type="synonym">Tardigrade</name>
    <dbReference type="NCBI Taxonomy" id="947166"/>
    <lineage>
        <taxon>Eukaryota</taxon>
        <taxon>Metazoa</taxon>
        <taxon>Ecdysozoa</taxon>
        <taxon>Tardigrada</taxon>
        <taxon>Eutardigrada</taxon>
        <taxon>Parachela</taxon>
        <taxon>Hypsibioidea</taxon>
        <taxon>Ramazzottiidae</taxon>
        <taxon>Ramazzottius</taxon>
    </lineage>
</organism>
<evidence type="ECO:0000313" key="2">
    <source>
        <dbReference type="EMBL" id="GAU98726.1"/>
    </source>
</evidence>
<feature type="compositionally biased region" description="Basic and acidic residues" evidence="1">
    <location>
        <begin position="191"/>
        <end position="201"/>
    </location>
</feature>
<sequence>MAERFNASVKARRGQQSGSAPAPSVPVRTRTSWVTSTDTTTAGPSKSRPIYHVPVQQAPDTQKTGRSNDQHERAIPDLRKQIVDIVTTLRHRTSVRDEAIPPNNNLREPPTTDRAQAAKTAGSTSLSYSRLGAHTTAQPPLSSPTNVLGTATQTILPRPLYDAIALTHHIVRLTHAPGSTHLQPESAVPELNRRTESESQSRYRSTADLTTPQFHRNNQPLPEGSIEPQPKQPSVVEEETVIVQETVQRRPAPTVDTFETESALNRVTVDLVPAIISVPARRADRELLEILTTDKVLPEEITALEEIELLRSRIVHEEEERPTRQEDLEIIHRAAPKDELYSTITVQREVISQPEVQVPSVQEETVITEEPVRPQARGESLTITTSDRLVPELISALTDQYVMRSREELVTEPELIPVQPSVVEEETVIVQETVQRRPAPTVDTFETESALNRVTVDLVPAIISVPARRADRELLEILTTDKVLPEEITALEEIELLRSRIVHEEEERPTRQEDLEIIHRAAPKDELYSTITVQREVISQPEVQVPSVQEETVITEEPVRPQARGESLTITTSDRLVPELISALTDQYVMRSREELVTEPELIPVQPSVVEEETVIVQETVQRRPAPTVDTFETESALNRVTVDLVPAIISVPARRADRELLEVLTTEKVLPEEISAIDEIELLRSRIVHQEEERPTRQEELDIIHRSAPKDDLYSTVTIERELVGHPEVQVPFVQEETVITEEPVQPTIVLPQALREPLAIITSDKFTPELISAITDQQVIRTSEVEILTRPDEPVDIVHRVTPKDDAFATKELLVPTPSLPGAVEEETIILEETIHQRRPAPAVDTFDTETAPTRVTGDLVPAISSTPASQADQEPVRPQARGESLTITTSDRLVPELISALTDQYVMRSREELVTEPELIPVQPSVVEEETVIVQETVQRRPAPTVDTFETESALNRVTVDLVPAIISVPARRADRELLEILTTDKVLPEEITALEEIELLRSRIVHEEEERPTRQEDLEIIHRAAPKDELYSTITVQREVISQPEVQVPSVQEETVITEEPVRPQARGESLTITTSDRLVPELISALTDQYVMRSREELVTEPELIPVQPSVVEEETVIVQETVQRRPAPTVDTFETEKEPVRPQARGESLTITTSDRLVPELISALTDQYVMRSREELVTEPELIPVQPSVVEEETVIVQETVQRRPAPTVDTFETESALNRVTVDLVPAIISVPARRADRELLEILTTDKVLPEEITALEEIELLRSRIVHEEEERPTRQEDLEIIHRAAPKDELYSTITVQREVISQPEVQVPSVQEETVITEEPVRPQARGESLTITTSDRLVPELISALTDQYVMRSREELVTEPELIPVQPSVVEEETVIVQETVQRRPAPTVDTFETESALNRVTVDLVPAIISVPARRADRELLEILTTDKVLPEEITALEEIELLRSRIVHEEEERPTRQEDLEIIHRAAPKDELYSTITVQREVISQPEVQVPSVQEETVITVDLVPAIISVPARRADRELLEILTTDKVLPEEITALEEIELLRSRIVHEEEERPTRQEDLEIIHRAAPKDELYSTITVQREVISQPEVQVPSVQEETVITEEPVRPQARGESLTITTSDRLVPELISALTDQYVMRSREELVTEPELIPVQPSVVEGGTVIVQETVQRRPAPTVDTFETESALNRVTVDLVPAIISVPARRADRELLEILTTDKVLPEEITALEEIELLRSRIVHEEEERPTRQEDLEIIHRAAPKDELYSTITVQREVISQPEVQVPSVQEETVIT</sequence>
<feature type="compositionally biased region" description="Polar residues" evidence="1">
    <location>
        <begin position="202"/>
        <end position="220"/>
    </location>
</feature>
<feature type="compositionally biased region" description="Polar residues" evidence="1">
    <location>
        <begin position="866"/>
        <end position="875"/>
    </location>
</feature>
<name>A0A1D1VAR1_RAMVA</name>
<feature type="region of interest" description="Disordered" evidence="1">
    <location>
        <begin position="1"/>
        <end position="73"/>
    </location>
</feature>
<gene>
    <name evidence="2" type="primary">RvY_09835-1</name>
    <name evidence="2" type="synonym">RvY_09835.1</name>
    <name evidence="2" type="ORF">RvY_09835</name>
</gene>
<feature type="non-terminal residue" evidence="2">
    <location>
        <position position="1803"/>
    </location>
</feature>
<dbReference type="Proteomes" id="UP000186922">
    <property type="component" value="Unassembled WGS sequence"/>
</dbReference>
<reference evidence="2 3" key="1">
    <citation type="journal article" date="2016" name="Nat. Commun.">
        <title>Extremotolerant tardigrade genome and improved radiotolerance of human cultured cells by tardigrade-unique protein.</title>
        <authorList>
            <person name="Hashimoto T."/>
            <person name="Horikawa D.D."/>
            <person name="Saito Y."/>
            <person name="Kuwahara H."/>
            <person name="Kozuka-Hata H."/>
            <person name="Shin-I T."/>
            <person name="Minakuchi Y."/>
            <person name="Ohishi K."/>
            <person name="Motoyama A."/>
            <person name="Aizu T."/>
            <person name="Enomoto A."/>
            <person name="Kondo K."/>
            <person name="Tanaka S."/>
            <person name="Hara Y."/>
            <person name="Koshikawa S."/>
            <person name="Sagara H."/>
            <person name="Miura T."/>
            <person name="Yokobori S."/>
            <person name="Miyagawa K."/>
            <person name="Suzuki Y."/>
            <person name="Kubo T."/>
            <person name="Oyama M."/>
            <person name="Kohara Y."/>
            <person name="Fujiyama A."/>
            <person name="Arakawa K."/>
            <person name="Katayama T."/>
            <person name="Toyoda A."/>
            <person name="Kunieda T."/>
        </authorList>
    </citation>
    <scope>NUCLEOTIDE SEQUENCE [LARGE SCALE GENOMIC DNA]</scope>
    <source>
        <strain evidence="2 3">YOKOZUNA-1</strain>
    </source>
</reference>
<keyword evidence="3" id="KW-1185">Reference proteome</keyword>
<proteinExistence type="predicted"/>
<comment type="caution">
    <text evidence="2">The sequence shown here is derived from an EMBL/GenBank/DDBJ whole genome shotgun (WGS) entry which is preliminary data.</text>
</comment>
<feature type="compositionally biased region" description="Low complexity" evidence="1">
    <location>
        <begin position="25"/>
        <end position="41"/>
    </location>
</feature>
<feature type="region of interest" description="Disordered" evidence="1">
    <location>
        <begin position="862"/>
        <end position="884"/>
    </location>
</feature>
<feature type="region of interest" description="Disordered" evidence="1">
    <location>
        <begin position="177"/>
        <end position="237"/>
    </location>
</feature>
<feature type="region of interest" description="Disordered" evidence="1">
    <location>
        <begin position="99"/>
        <end position="126"/>
    </location>
</feature>
<accession>A0A1D1VAR1</accession>